<dbReference type="PROSITE" id="PS51736">
    <property type="entry name" value="RECOMBINASES_3"/>
    <property type="match status" value="1"/>
</dbReference>
<dbReference type="Pfam" id="PF13408">
    <property type="entry name" value="Zn_ribbon_recom"/>
    <property type="match status" value="1"/>
</dbReference>
<dbReference type="PROSITE" id="PS00397">
    <property type="entry name" value="RECOMBINASES_1"/>
    <property type="match status" value="1"/>
</dbReference>
<protein>
    <recommendedName>
        <fullName evidence="10">Resolvase/invertase-type recombinase catalytic domain-containing protein</fullName>
    </recommendedName>
</protein>
<accession>A0A1F5GPK4</accession>
<evidence type="ECO:0000256" key="3">
    <source>
        <dbReference type="ARBA" id="ARBA00023172"/>
    </source>
</evidence>
<name>A0A1F5GPK4_9BACT</name>
<proteinExistence type="predicted"/>
<dbReference type="InterPro" id="IPR036162">
    <property type="entry name" value="Resolvase-like_N_sf"/>
</dbReference>
<dbReference type="EMBL" id="MFBN01000058">
    <property type="protein sequence ID" value="OGD93823.1"/>
    <property type="molecule type" value="Genomic_DNA"/>
</dbReference>
<organism evidence="8 9">
    <name type="scientific">Candidatus Curtissbacteria bacterium RIFCSPLOWO2_01_FULL_37_9</name>
    <dbReference type="NCBI Taxonomy" id="1797724"/>
    <lineage>
        <taxon>Bacteria</taxon>
        <taxon>Candidatus Curtissiibacteriota</taxon>
    </lineage>
</organism>
<dbReference type="PANTHER" id="PTHR30461">
    <property type="entry name" value="DNA-INVERTASE FROM LAMBDOID PROPHAGE"/>
    <property type="match status" value="1"/>
</dbReference>
<dbReference type="GO" id="GO:0003677">
    <property type="term" value="F:DNA binding"/>
    <property type="evidence" value="ECO:0007669"/>
    <property type="project" value="UniProtKB-KW"/>
</dbReference>
<evidence type="ECO:0000256" key="1">
    <source>
        <dbReference type="ARBA" id="ARBA00022908"/>
    </source>
</evidence>
<dbReference type="Gene3D" id="3.40.50.1390">
    <property type="entry name" value="Resolvase, N-terminal catalytic domain"/>
    <property type="match status" value="1"/>
</dbReference>
<gene>
    <name evidence="8" type="ORF">A3A48_02200</name>
</gene>
<dbReference type="SUPFAM" id="SSF53041">
    <property type="entry name" value="Resolvase-like"/>
    <property type="match status" value="1"/>
</dbReference>
<evidence type="ECO:0000313" key="8">
    <source>
        <dbReference type="EMBL" id="OGD93823.1"/>
    </source>
</evidence>
<dbReference type="PROSITE" id="PS51737">
    <property type="entry name" value="RECOMBINASE_DNA_BIND"/>
    <property type="match status" value="1"/>
</dbReference>
<keyword evidence="2" id="KW-0238">DNA-binding</keyword>
<dbReference type="Gene3D" id="3.90.1750.20">
    <property type="entry name" value="Putative Large Serine Recombinase, Chain B, Domain 2"/>
    <property type="match status" value="1"/>
</dbReference>
<dbReference type="AlphaFoldDB" id="A0A1F5GPK4"/>
<dbReference type="Pfam" id="PF07508">
    <property type="entry name" value="Recombinase"/>
    <property type="match status" value="1"/>
</dbReference>
<dbReference type="InterPro" id="IPR025827">
    <property type="entry name" value="Zn_ribbon_recom_dom"/>
</dbReference>
<dbReference type="InterPro" id="IPR050639">
    <property type="entry name" value="SSR_resolvase"/>
</dbReference>
<dbReference type="InterPro" id="IPR038109">
    <property type="entry name" value="DNA_bind_recomb_sf"/>
</dbReference>
<evidence type="ECO:0000313" key="9">
    <source>
        <dbReference type="Proteomes" id="UP000178336"/>
    </source>
</evidence>
<dbReference type="InterPro" id="IPR006119">
    <property type="entry name" value="Resolv_N"/>
</dbReference>
<feature type="active site" description="O-(5'-phospho-DNA)-serine intermediate" evidence="4 5">
    <location>
        <position position="24"/>
    </location>
</feature>
<keyword evidence="1" id="KW-0229">DNA integration</keyword>
<comment type="caution">
    <text evidence="8">The sequence shown here is derived from an EMBL/GenBank/DDBJ whole genome shotgun (WGS) entry which is preliminary data.</text>
</comment>
<feature type="domain" description="Resolvase/invertase-type recombinase catalytic" evidence="6">
    <location>
        <begin position="16"/>
        <end position="166"/>
    </location>
</feature>
<evidence type="ECO:0000256" key="2">
    <source>
        <dbReference type="ARBA" id="ARBA00023125"/>
    </source>
</evidence>
<dbReference type="InterPro" id="IPR011109">
    <property type="entry name" value="DNA_bind_recombinase_dom"/>
</dbReference>
<dbReference type="STRING" id="1797724.A3A48_02200"/>
<feature type="domain" description="Recombinase" evidence="7">
    <location>
        <begin position="173"/>
        <end position="288"/>
    </location>
</feature>
<dbReference type="GO" id="GO:0015074">
    <property type="term" value="P:DNA integration"/>
    <property type="evidence" value="ECO:0007669"/>
    <property type="project" value="UniProtKB-KW"/>
</dbReference>
<keyword evidence="3" id="KW-0233">DNA recombination</keyword>
<sequence>MRLPDNQNTSNNGRPKCLGYVRVSTPDQRDNGLSLDVQQTQIIAKAQELNGELIEDVYVDGGISGTSLTNRPAFQALLTRCANGNIDYVIVQDSSRVARNTLEYLVIKQTLKKYNTKIIPLTGIVSFDDNPFGDAIDELIAVIHSIPPRLTSYKVKQTAAEKFKAGYYPSVAPLGYNNVVNKNPIGSYDKKIVVPDPFRSPFITQAFKMYASRDYSIYDIRQYLHKNGVLGRKGRPIQFSVTHTMLKNKFYWGWMHHGGHEGMGKHDPIIDRDTFDLVQRILSEKGTYGLRRRKHNFLLRGIIFCKDCQKRYTAEWHYNQKYKTGNGRIGMYHCSQVGLRGKCPSRYVLLTDLENQVQAEVAKLEFTQEFVDAVRTNIKQVYDNSVGLVKTAKKALENRRDGIEMKREKLEAQLMEGNVGGEAFKRINAKLDTELLAIQKELAEQDKVRTIDISVIDDVLSLTQNIVKAYDKADIDHRRAYLHFFFQQIWLKDKKIVEIEYSPALKVLNEAKLGILSANWLRG</sequence>
<evidence type="ECO:0000259" key="7">
    <source>
        <dbReference type="PROSITE" id="PS51737"/>
    </source>
</evidence>
<dbReference type="Pfam" id="PF00239">
    <property type="entry name" value="Resolvase"/>
    <property type="match status" value="1"/>
</dbReference>
<dbReference type="InterPro" id="IPR006118">
    <property type="entry name" value="Recombinase_CS"/>
</dbReference>
<evidence type="ECO:0000256" key="4">
    <source>
        <dbReference type="PIRSR" id="PIRSR606118-50"/>
    </source>
</evidence>
<dbReference type="PANTHER" id="PTHR30461:SF23">
    <property type="entry name" value="DNA RECOMBINASE-RELATED"/>
    <property type="match status" value="1"/>
</dbReference>
<dbReference type="Proteomes" id="UP000178336">
    <property type="component" value="Unassembled WGS sequence"/>
</dbReference>
<evidence type="ECO:0008006" key="10">
    <source>
        <dbReference type="Google" id="ProtNLM"/>
    </source>
</evidence>
<reference evidence="8 9" key="1">
    <citation type="journal article" date="2016" name="Nat. Commun.">
        <title>Thousands of microbial genomes shed light on interconnected biogeochemical processes in an aquifer system.</title>
        <authorList>
            <person name="Anantharaman K."/>
            <person name="Brown C.T."/>
            <person name="Hug L.A."/>
            <person name="Sharon I."/>
            <person name="Castelle C.J."/>
            <person name="Probst A.J."/>
            <person name="Thomas B.C."/>
            <person name="Singh A."/>
            <person name="Wilkins M.J."/>
            <person name="Karaoz U."/>
            <person name="Brodie E.L."/>
            <person name="Williams K.H."/>
            <person name="Hubbard S.S."/>
            <person name="Banfield J.F."/>
        </authorList>
    </citation>
    <scope>NUCLEOTIDE SEQUENCE [LARGE SCALE GENOMIC DNA]</scope>
</reference>
<dbReference type="GO" id="GO:0000150">
    <property type="term" value="F:DNA strand exchange activity"/>
    <property type="evidence" value="ECO:0007669"/>
    <property type="project" value="InterPro"/>
</dbReference>
<evidence type="ECO:0000256" key="5">
    <source>
        <dbReference type="PROSITE-ProRule" id="PRU10137"/>
    </source>
</evidence>
<dbReference type="SMART" id="SM00857">
    <property type="entry name" value="Resolvase"/>
    <property type="match status" value="1"/>
</dbReference>
<dbReference type="CDD" id="cd00338">
    <property type="entry name" value="Ser_Recombinase"/>
    <property type="match status" value="1"/>
</dbReference>
<evidence type="ECO:0000259" key="6">
    <source>
        <dbReference type="PROSITE" id="PS51736"/>
    </source>
</evidence>